<dbReference type="SUPFAM" id="SSF46955">
    <property type="entry name" value="Putative DNA-binding domain"/>
    <property type="match status" value="1"/>
</dbReference>
<dbReference type="InterPro" id="IPR041657">
    <property type="entry name" value="HTH_17"/>
</dbReference>
<dbReference type="InterPro" id="IPR009061">
    <property type="entry name" value="DNA-bd_dom_put_sf"/>
</dbReference>
<dbReference type="AlphaFoldDB" id="A0A245ZQK2"/>
<reference evidence="2 3" key="1">
    <citation type="submission" date="2017-03" db="EMBL/GenBank/DDBJ databases">
        <title>Genome sequence of Sphingomonas mucosissima DSM 17494.</title>
        <authorList>
            <person name="Poehlein A."/>
            <person name="Wuebbeler J.H."/>
            <person name="Steinbuechel A."/>
            <person name="Daniel R."/>
        </authorList>
    </citation>
    <scope>NUCLEOTIDE SEQUENCE [LARGE SCALE GENOMIC DNA]</scope>
    <source>
        <strain evidence="2 3">DSM 17494</strain>
    </source>
</reference>
<proteinExistence type="predicted"/>
<accession>A0A245ZQK2</accession>
<gene>
    <name evidence="2" type="ORF">SPMU_03440</name>
</gene>
<keyword evidence="3" id="KW-1185">Reference proteome</keyword>
<dbReference type="EMBL" id="NBBJ01000001">
    <property type="protein sequence ID" value="OWK32023.1"/>
    <property type="molecule type" value="Genomic_DNA"/>
</dbReference>
<name>A0A245ZQK2_9SPHN</name>
<feature type="domain" description="Helix-turn-helix" evidence="1">
    <location>
        <begin position="14"/>
        <end position="60"/>
    </location>
</feature>
<dbReference type="Proteomes" id="UP000197783">
    <property type="component" value="Unassembled WGS sequence"/>
</dbReference>
<evidence type="ECO:0000259" key="1">
    <source>
        <dbReference type="Pfam" id="PF12728"/>
    </source>
</evidence>
<sequence>MTSDNITEPAQRRYLDEAELAERLGLSVKFLRKQRHLQLPPAYARFGRRIRYPVSEIERFEASALQPLADQSPSARRKDS</sequence>
<dbReference type="Pfam" id="PF12728">
    <property type="entry name" value="HTH_17"/>
    <property type="match status" value="1"/>
</dbReference>
<evidence type="ECO:0000313" key="2">
    <source>
        <dbReference type="EMBL" id="OWK32023.1"/>
    </source>
</evidence>
<organism evidence="2 3">
    <name type="scientific">Sphingomonas mucosissima</name>
    <dbReference type="NCBI Taxonomy" id="370959"/>
    <lineage>
        <taxon>Bacteria</taxon>
        <taxon>Pseudomonadati</taxon>
        <taxon>Pseudomonadota</taxon>
        <taxon>Alphaproteobacteria</taxon>
        <taxon>Sphingomonadales</taxon>
        <taxon>Sphingomonadaceae</taxon>
        <taxon>Sphingomonas</taxon>
    </lineage>
</organism>
<comment type="caution">
    <text evidence="2">The sequence shown here is derived from an EMBL/GenBank/DDBJ whole genome shotgun (WGS) entry which is preliminary data.</text>
</comment>
<evidence type="ECO:0000313" key="3">
    <source>
        <dbReference type="Proteomes" id="UP000197783"/>
    </source>
</evidence>
<protein>
    <submittedName>
        <fullName evidence="2">Helix-turn-helix domain protein</fullName>
    </submittedName>
</protein>